<dbReference type="SUPFAM" id="SSF47459">
    <property type="entry name" value="HLH, helix-loop-helix DNA-binding domain"/>
    <property type="match status" value="1"/>
</dbReference>
<dbReference type="PANTHER" id="PTHR10328">
    <property type="entry name" value="PROTEIN MAX MYC-ASSOCIATED FACTOR X"/>
    <property type="match status" value="1"/>
</dbReference>
<dbReference type="PANTHER" id="PTHR10328:SF15">
    <property type="entry name" value="BHLH TRANSCRIPTION FACTOR"/>
    <property type="match status" value="1"/>
</dbReference>
<name>A0A0J0XPA5_9TREE</name>
<gene>
    <name evidence="4" type="ORF">CC85DRAFT_227391</name>
</gene>
<dbReference type="AlphaFoldDB" id="A0A0J0XPA5"/>
<dbReference type="Pfam" id="PF00010">
    <property type="entry name" value="HLH"/>
    <property type="match status" value="1"/>
</dbReference>
<dbReference type="InterPro" id="IPR036638">
    <property type="entry name" value="HLH_DNA-bd_sf"/>
</dbReference>
<accession>A0A0J0XPA5</accession>
<feature type="non-terminal residue" evidence="4">
    <location>
        <position position="1"/>
    </location>
</feature>
<evidence type="ECO:0000256" key="2">
    <source>
        <dbReference type="ARBA" id="ARBA00023242"/>
    </source>
</evidence>
<feature type="non-terminal residue" evidence="4">
    <location>
        <position position="81"/>
    </location>
</feature>
<proteinExistence type="predicted"/>
<dbReference type="STRING" id="879819.A0A0J0XPA5"/>
<dbReference type="EMBL" id="KQ087200">
    <property type="protein sequence ID" value="KLT42930.1"/>
    <property type="molecule type" value="Genomic_DNA"/>
</dbReference>
<dbReference type="GO" id="GO:0003677">
    <property type="term" value="F:DNA binding"/>
    <property type="evidence" value="ECO:0007669"/>
    <property type="project" value="UniProtKB-KW"/>
</dbReference>
<evidence type="ECO:0000259" key="3">
    <source>
        <dbReference type="PROSITE" id="PS50888"/>
    </source>
</evidence>
<organism evidence="4 5">
    <name type="scientific">Cutaneotrichosporon oleaginosum</name>
    <dbReference type="NCBI Taxonomy" id="879819"/>
    <lineage>
        <taxon>Eukaryota</taxon>
        <taxon>Fungi</taxon>
        <taxon>Dikarya</taxon>
        <taxon>Basidiomycota</taxon>
        <taxon>Agaricomycotina</taxon>
        <taxon>Tremellomycetes</taxon>
        <taxon>Trichosporonales</taxon>
        <taxon>Trichosporonaceae</taxon>
        <taxon>Cutaneotrichosporon</taxon>
    </lineage>
</organism>
<evidence type="ECO:0000256" key="1">
    <source>
        <dbReference type="ARBA" id="ARBA00023125"/>
    </source>
</evidence>
<dbReference type="GO" id="GO:0090575">
    <property type="term" value="C:RNA polymerase II transcription regulator complex"/>
    <property type="evidence" value="ECO:0007669"/>
    <property type="project" value="TreeGrafter"/>
</dbReference>
<keyword evidence="2" id="KW-0539">Nucleus</keyword>
<dbReference type="GO" id="GO:0045944">
    <property type="term" value="P:positive regulation of transcription by RNA polymerase II"/>
    <property type="evidence" value="ECO:0007669"/>
    <property type="project" value="TreeGrafter"/>
</dbReference>
<dbReference type="InterPro" id="IPR011598">
    <property type="entry name" value="bHLH_dom"/>
</dbReference>
<dbReference type="Proteomes" id="UP000053611">
    <property type="component" value="Unassembled WGS sequence"/>
</dbReference>
<dbReference type="GO" id="GO:0046983">
    <property type="term" value="F:protein dimerization activity"/>
    <property type="evidence" value="ECO:0007669"/>
    <property type="project" value="InterPro"/>
</dbReference>
<dbReference type="PROSITE" id="PS50888">
    <property type="entry name" value="BHLH"/>
    <property type="match status" value="1"/>
</dbReference>
<keyword evidence="5" id="KW-1185">Reference proteome</keyword>
<sequence>DNAEAAAAVAAVQALQAPDHGMKKETPFSRSPELRISHKLAERKRRKEMRDLFDELREQLPADRGMKASKWEILSKAVDYI</sequence>
<evidence type="ECO:0000313" key="4">
    <source>
        <dbReference type="EMBL" id="KLT42930.1"/>
    </source>
</evidence>
<feature type="domain" description="BHLH" evidence="3">
    <location>
        <begin position="33"/>
        <end position="81"/>
    </location>
</feature>
<dbReference type="OrthoDB" id="8964853at2759"/>
<dbReference type="GO" id="GO:0003700">
    <property type="term" value="F:DNA-binding transcription factor activity"/>
    <property type="evidence" value="ECO:0007669"/>
    <property type="project" value="TreeGrafter"/>
</dbReference>
<evidence type="ECO:0000313" key="5">
    <source>
        <dbReference type="Proteomes" id="UP000053611"/>
    </source>
</evidence>
<dbReference type="Gene3D" id="4.10.280.10">
    <property type="entry name" value="Helix-loop-helix DNA-binding domain"/>
    <property type="match status" value="1"/>
</dbReference>
<protein>
    <recommendedName>
        <fullName evidence="3">BHLH domain-containing protein</fullName>
    </recommendedName>
</protein>
<reference evidence="4 5" key="1">
    <citation type="submission" date="2015-03" db="EMBL/GenBank/DDBJ databases">
        <title>Genomics and transcriptomics of the oil-accumulating basidiomycete yeast T. oleaginosus allow insights into substrate utilization and the diverse evolutionary trajectories of mating systems in fungi.</title>
        <authorList>
            <consortium name="DOE Joint Genome Institute"/>
            <person name="Kourist R."/>
            <person name="Kracht O."/>
            <person name="Bracharz F."/>
            <person name="Lipzen A."/>
            <person name="Nolan M."/>
            <person name="Ohm R."/>
            <person name="Grigoriev I."/>
            <person name="Sun S."/>
            <person name="Heitman J."/>
            <person name="Bruck T."/>
            <person name="Nowrousian M."/>
        </authorList>
    </citation>
    <scope>NUCLEOTIDE SEQUENCE [LARGE SCALE GENOMIC DNA]</scope>
    <source>
        <strain evidence="4 5">IBC0246</strain>
    </source>
</reference>
<dbReference type="SMART" id="SM00353">
    <property type="entry name" value="HLH"/>
    <property type="match status" value="1"/>
</dbReference>
<keyword evidence="1" id="KW-0238">DNA-binding</keyword>